<dbReference type="Pfam" id="PF05686">
    <property type="entry name" value="Glyco_transf_90"/>
    <property type="match status" value="1"/>
</dbReference>
<dbReference type="Proteomes" id="UP000663852">
    <property type="component" value="Unassembled WGS sequence"/>
</dbReference>
<reference evidence="3" key="1">
    <citation type="submission" date="2021-02" db="EMBL/GenBank/DDBJ databases">
        <authorList>
            <person name="Nowell W R."/>
        </authorList>
    </citation>
    <scope>NUCLEOTIDE SEQUENCE</scope>
</reference>
<feature type="signal peptide" evidence="1">
    <location>
        <begin position="1"/>
        <end position="20"/>
    </location>
</feature>
<dbReference type="InterPro" id="IPR006598">
    <property type="entry name" value="CAP10"/>
</dbReference>
<evidence type="ECO:0000256" key="1">
    <source>
        <dbReference type="SAM" id="SignalP"/>
    </source>
</evidence>
<feature type="chain" id="PRO_5032677728" description="Glycosyl transferase CAP10 domain-containing protein" evidence="1">
    <location>
        <begin position="21"/>
        <end position="307"/>
    </location>
</feature>
<keyword evidence="1" id="KW-0732">Signal</keyword>
<name>A0A815VD18_ADIRI</name>
<dbReference type="PANTHER" id="PTHR12203">
    <property type="entry name" value="KDEL LYS-ASP-GLU-LEU CONTAINING - RELATED"/>
    <property type="match status" value="1"/>
</dbReference>
<dbReference type="SMART" id="SM00672">
    <property type="entry name" value="CAP10"/>
    <property type="match status" value="1"/>
</dbReference>
<proteinExistence type="predicted"/>
<sequence length="307" mass="36060">MLKCFLVLKKLFVPILIVLAISGLRKASIDGKTRLTAHPTDTKDAVMLNSTNLNKKRHKVPVFGFTKTRKGPIWGLHPDGIVLIPCFTLWVFTAPKIGRWRSVLENLPKVAEKIKWENRVHKLMWRGARNGGRQWLTDIGQRKDDPALDIEFIDWKPSTLSAHYSENFKNIQQFCQYQYLLHQEGWSYSNRLKYLLLCGSPVIFANFRGWEEYWYHLLKHDYNALIWRDRDNGESFHNLTRNLMHDPQKAKFIGINGKNLVQKYLNEQAILCYLRNVLIEYEKLFAYRPRKHLNAVNIDEFLVGYSA</sequence>
<evidence type="ECO:0000313" key="4">
    <source>
        <dbReference type="Proteomes" id="UP000663852"/>
    </source>
</evidence>
<evidence type="ECO:0000313" key="3">
    <source>
        <dbReference type="EMBL" id="CAF1528547.1"/>
    </source>
</evidence>
<accession>A0A815VD18</accession>
<dbReference type="EMBL" id="CAJNOJ010000848">
    <property type="protein sequence ID" value="CAF1528547.1"/>
    <property type="molecule type" value="Genomic_DNA"/>
</dbReference>
<evidence type="ECO:0000259" key="2">
    <source>
        <dbReference type="SMART" id="SM00672"/>
    </source>
</evidence>
<dbReference type="OrthoDB" id="202415at2759"/>
<protein>
    <recommendedName>
        <fullName evidence="2">Glycosyl transferase CAP10 domain-containing protein</fullName>
    </recommendedName>
</protein>
<dbReference type="InterPro" id="IPR051091">
    <property type="entry name" value="O-Glucosyltr/Glycosyltrsf_90"/>
</dbReference>
<gene>
    <name evidence="3" type="ORF">EDS130_LOCUS44383</name>
</gene>
<feature type="domain" description="Glycosyl transferase CAP10" evidence="2">
    <location>
        <begin position="39"/>
        <end position="288"/>
    </location>
</feature>
<dbReference type="AlphaFoldDB" id="A0A815VD18"/>
<organism evidence="3 4">
    <name type="scientific">Adineta ricciae</name>
    <name type="common">Rotifer</name>
    <dbReference type="NCBI Taxonomy" id="249248"/>
    <lineage>
        <taxon>Eukaryota</taxon>
        <taxon>Metazoa</taxon>
        <taxon>Spiralia</taxon>
        <taxon>Gnathifera</taxon>
        <taxon>Rotifera</taxon>
        <taxon>Eurotatoria</taxon>
        <taxon>Bdelloidea</taxon>
        <taxon>Adinetida</taxon>
        <taxon>Adinetidae</taxon>
        <taxon>Adineta</taxon>
    </lineage>
</organism>
<comment type="caution">
    <text evidence="3">The sequence shown here is derived from an EMBL/GenBank/DDBJ whole genome shotgun (WGS) entry which is preliminary data.</text>
</comment>